<dbReference type="InterPro" id="IPR018110">
    <property type="entry name" value="Mandel_Rmase/mucon_lact_enz_CS"/>
</dbReference>
<dbReference type="SMART" id="SM00922">
    <property type="entry name" value="MR_MLE"/>
    <property type="match status" value="1"/>
</dbReference>
<dbReference type="SFLD" id="SFLDS00001">
    <property type="entry name" value="Enolase"/>
    <property type="match status" value="1"/>
</dbReference>
<dbReference type="EMBL" id="NSJV01000206">
    <property type="protein sequence ID" value="PAU48972.1"/>
    <property type="molecule type" value="Genomic_DNA"/>
</dbReference>
<evidence type="ECO:0000313" key="6">
    <source>
        <dbReference type="EMBL" id="PAU48972.1"/>
    </source>
</evidence>
<protein>
    <submittedName>
        <fullName evidence="6">Dipeptide epimerase</fullName>
    </submittedName>
</protein>
<name>A0A2A2DCE5_9ACTN</name>
<dbReference type="SUPFAM" id="SSF54826">
    <property type="entry name" value="Enolase N-terminal domain-like"/>
    <property type="match status" value="1"/>
</dbReference>
<evidence type="ECO:0000256" key="3">
    <source>
        <dbReference type="ARBA" id="ARBA00023235"/>
    </source>
</evidence>
<evidence type="ECO:0000256" key="1">
    <source>
        <dbReference type="ARBA" id="ARBA00008031"/>
    </source>
</evidence>
<dbReference type="InterPro" id="IPR029017">
    <property type="entry name" value="Enolase-like_N"/>
</dbReference>
<dbReference type="InterPro" id="IPR036849">
    <property type="entry name" value="Enolase-like_C_sf"/>
</dbReference>
<feature type="region of interest" description="Disordered" evidence="4">
    <location>
        <begin position="326"/>
        <end position="377"/>
    </location>
</feature>
<evidence type="ECO:0000256" key="4">
    <source>
        <dbReference type="SAM" id="MobiDB-lite"/>
    </source>
</evidence>
<dbReference type="Proteomes" id="UP000218944">
    <property type="component" value="Unassembled WGS sequence"/>
</dbReference>
<proteinExistence type="inferred from homology"/>
<dbReference type="InterPro" id="IPR013341">
    <property type="entry name" value="Mandelate_racemase_N_dom"/>
</dbReference>
<dbReference type="Gene3D" id="3.20.20.120">
    <property type="entry name" value="Enolase-like C-terminal domain"/>
    <property type="match status" value="1"/>
</dbReference>
<comment type="similarity">
    <text evidence="1">Belongs to the mandelate racemase/muconate lactonizing enzyme family.</text>
</comment>
<feature type="domain" description="Mandelate racemase/muconate lactonizing enzyme C-terminal" evidence="5">
    <location>
        <begin position="138"/>
        <end position="234"/>
    </location>
</feature>
<dbReference type="InterPro" id="IPR029065">
    <property type="entry name" value="Enolase_C-like"/>
</dbReference>
<feature type="compositionally biased region" description="Basic and acidic residues" evidence="4">
    <location>
        <begin position="364"/>
        <end position="377"/>
    </location>
</feature>
<reference evidence="6 7" key="1">
    <citation type="submission" date="2017-08" db="EMBL/GenBank/DDBJ databases">
        <title>Genome sequence of Streptomyces albireticuli NRRL B-1670.</title>
        <authorList>
            <person name="Graham D.E."/>
            <person name="Mahan K.M."/>
            <person name="Klingeman D.M."/>
            <person name="Hettich R.L."/>
            <person name="Parry R.J."/>
            <person name="Spain J.C."/>
        </authorList>
    </citation>
    <scope>NUCLEOTIDE SEQUENCE [LARGE SCALE GENOMIC DNA]</scope>
    <source>
        <strain evidence="6 7">NRRL B-1670</strain>
    </source>
</reference>
<evidence type="ECO:0000256" key="2">
    <source>
        <dbReference type="ARBA" id="ARBA00022723"/>
    </source>
</evidence>
<sequence length="377" mass="38932">MKTTLHTTRLRLAEPFRISRAVMDARDAVRFSVAHGGLSGHGEVVASVYYGLDTGTIRRLLGVAARVLGRFATPESALDAQRERGLLPASTPPGVAAAVDAALLDLVGKRAGTPVHALLGTTAPPAAATARTLGIMSPVQAALRARGLADSGFTVLKVKGGSPDPEDDLARVRAVREAAPEAALLLDPNGAWSTGQARALLPRFAELGVEAVEQPTVPGDPEALARLAEDSPLPVIADEDAVGPEDVRRLAGRVHGINVKLAKCGGVHAALRIAESLQGSGTALMLGCLTASSLGLAPAVHLADRARWVDLDGHLLLAHDPWEGIGGADGTVRASDRAGLGVRPRPEPGPTTAGPTTPTPTRTRAREQSPAREESAP</sequence>
<dbReference type="PROSITE" id="PS00909">
    <property type="entry name" value="MR_MLE_2"/>
    <property type="match status" value="1"/>
</dbReference>
<dbReference type="PANTHER" id="PTHR48073">
    <property type="entry name" value="O-SUCCINYLBENZOATE SYNTHASE-RELATED"/>
    <property type="match status" value="1"/>
</dbReference>
<dbReference type="InterPro" id="IPR013342">
    <property type="entry name" value="Mandelate_racemase_C"/>
</dbReference>
<dbReference type="GO" id="GO:0016854">
    <property type="term" value="F:racemase and epimerase activity"/>
    <property type="evidence" value="ECO:0007669"/>
    <property type="project" value="UniProtKB-ARBA"/>
</dbReference>
<dbReference type="Gene3D" id="3.30.390.10">
    <property type="entry name" value="Enolase-like, N-terminal domain"/>
    <property type="match status" value="1"/>
</dbReference>
<dbReference type="SFLD" id="SFLDG00180">
    <property type="entry name" value="muconate_cycloisomerase"/>
    <property type="match status" value="1"/>
</dbReference>
<dbReference type="SUPFAM" id="SSF51604">
    <property type="entry name" value="Enolase C-terminal domain-like"/>
    <property type="match status" value="1"/>
</dbReference>
<dbReference type="PANTHER" id="PTHR48073:SF2">
    <property type="entry name" value="O-SUCCINYLBENZOATE SYNTHASE"/>
    <property type="match status" value="1"/>
</dbReference>
<organism evidence="6 7">
    <name type="scientific">Streptomyces albireticuli</name>
    <dbReference type="NCBI Taxonomy" id="1940"/>
    <lineage>
        <taxon>Bacteria</taxon>
        <taxon>Bacillati</taxon>
        <taxon>Actinomycetota</taxon>
        <taxon>Actinomycetes</taxon>
        <taxon>Kitasatosporales</taxon>
        <taxon>Streptomycetaceae</taxon>
        <taxon>Streptomyces</taxon>
    </lineage>
</organism>
<keyword evidence="7" id="KW-1185">Reference proteome</keyword>
<evidence type="ECO:0000259" key="5">
    <source>
        <dbReference type="SMART" id="SM00922"/>
    </source>
</evidence>
<dbReference type="RefSeq" id="WP_095580587.1">
    <property type="nucleotide sequence ID" value="NZ_JAJQQQ010000001.1"/>
</dbReference>
<comment type="caution">
    <text evidence="6">The sequence shown here is derived from an EMBL/GenBank/DDBJ whole genome shotgun (WGS) entry which is preliminary data.</text>
</comment>
<evidence type="ECO:0000313" key="7">
    <source>
        <dbReference type="Proteomes" id="UP000218944"/>
    </source>
</evidence>
<dbReference type="Pfam" id="PF02746">
    <property type="entry name" value="MR_MLE_N"/>
    <property type="match status" value="1"/>
</dbReference>
<keyword evidence="2" id="KW-0479">Metal-binding</keyword>
<keyword evidence="3" id="KW-0413">Isomerase</keyword>
<accession>A0A2A2DCE5</accession>
<dbReference type="Pfam" id="PF13378">
    <property type="entry name" value="MR_MLE_C"/>
    <property type="match status" value="1"/>
</dbReference>
<dbReference type="GO" id="GO:0009063">
    <property type="term" value="P:amino acid catabolic process"/>
    <property type="evidence" value="ECO:0007669"/>
    <property type="project" value="InterPro"/>
</dbReference>
<gene>
    <name evidence="6" type="ORF">CK936_10370</name>
</gene>
<dbReference type="GO" id="GO:0046872">
    <property type="term" value="F:metal ion binding"/>
    <property type="evidence" value="ECO:0007669"/>
    <property type="project" value="UniProtKB-KW"/>
</dbReference>
<dbReference type="AlphaFoldDB" id="A0A2A2DCE5"/>
<feature type="compositionally biased region" description="Low complexity" evidence="4">
    <location>
        <begin position="350"/>
        <end position="362"/>
    </location>
</feature>